<dbReference type="AlphaFoldDB" id="A0A443SIH6"/>
<dbReference type="VEuPathDB" id="VectorBase:LDEU004716"/>
<evidence type="ECO:0000313" key="6">
    <source>
        <dbReference type="EMBL" id="RWS27324.1"/>
    </source>
</evidence>
<dbReference type="GO" id="GO:0008270">
    <property type="term" value="F:zinc ion binding"/>
    <property type="evidence" value="ECO:0007669"/>
    <property type="project" value="InterPro"/>
</dbReference>
<protein>
    <submittedName>
        <fullName evidence="6">Cytosolic carboxypeptidase 1-like isoform X2</fullName>
    </submittedName>
</protein>
<accession>A0A443SIH6</accession>
<dbReference type="STRING" id="299467.A0A443SIH6"/>
<dbReference type="Pfam" id="PF00246">
    <property type="entry name" value="Peptidase_M14"/>
    <property type="match status" value="1"/>
</dbReference>
<dbReference type="Gene3D" id="3.40.630.10">
    <property type="entry name" value="Zn peptidases"/>
    <property type="match status" value="1"/>
</dbReference>
<feature type="compositionally biased region" description="Acidic residues" evidence="4">
    <location>
        <begin position="211"/>
        <end position="221"/>
    </location>
</feature>
<sequence length="844" mass="97630">MAKRIAMEFSLACLQLLVHIKRGAVELINPSTNYLFILTKYLQDTLDNLEKKKLAFRSLRVMNAILCTFLHVGFVKAGREAMRKIGVERVVLSFMKDFFSQKINSKYCERIAMLCSLAIQRCLPPLQLPLTSFNPYVFALPPKCSKTEESIPANGAEKSEESSNDESNASLDGNEKRDDFYSGRSNASTDSSEKSDYEFFSNSECSRNNSSEDESDEEDIRDDNCAEIASYSQYFHELLLFPRTFEYSKDPQKEESSDEKDDSFFKIFLQTSKSRRNSIKRPSESHAPPDANYNRILDVHSVKEDKEDAEVFIGLTDEWKEVHSYMVTNNAKSVIPFVKIAECMHKEVKDPTSLQPLSLTENNLLNKLWFTKLLQHIDNRTSKQIDFDCIVYDIESNLKPIDSLLFESRFENANLRKVIKTGVSEYTLLLNTDVNTSSFGQWFFFEVTSMKKDVEYTFNIINCRKQRSLYREGVRPLLFSKKENELNNCSWKRVAKNITYYRNHFVDEDSVSCILHEDPYYTLTFSLTFPHENDTCYLAYNYPYTYSMLLTHLHFWQNSVENTNVYFNKQIICQTLSGNDVPLVTITNKNKDNKPQYVFLLARVHPSESPSSWNMKGVIDFLLSNQTEANLLRDKYVFKILPMMNPDGVINGNSRTSLSGDDLNRQWVRPDALMHPTIYHTKMLLKYISNVSKRMNPVFFCDFHGHSHRSNVFMYGCAPQLSWRKCDRVAFRNDYSCFIAPMLLNGFGPAFNLNYCSFSMDKTRKGTARITVWKEFGVQLSYTMECTHGGCDQGIYRSFHLGIEQLKEMGAYVCKILLNLQFRTNAGKMVPQMPESMRNQASEL</sequence>
<keyword evidence="6" id="KW-0378">Hydrolase</keyword>
<dbReference type="InterPro" id="IPR000834">
    <property type="entry name" value="Peptidase_M14"/>
</dbReference>
<dbReference type="PROSITE" id="PS52035">
    <property type="entry name" value="PEPTIDASE_M14"/>
    <property type="match status" value="1"/>
</dbReference>
<reference evidence="6 7" key="1">
    <citation type="journal article" date="2018" name="Gigascience">
        <title>Genomes of trombidid mites reveal novel predicted allergens and laterally-transferred genes associated with secondary metabolism.</title>
        <authorList>
            <person name="Dong X."/>
            <person name="Chaisiri K."/>
            <person name="Xia D."/>
            <person name="Armstrong S.D."/>
            <person name="Fang Y."/>
            <person name="Donnelly M.J."/>
            <person name="Kadowaki T."/>
            <person name="McGarry J.W."/>
            <person name="Darby A.C."/>
            <person name="Makepeace B.L."/>
        </authorList>
    </citation>
    <scope>NUCLEOTIDE SEQUENCE [LARGE SCALE GENOMIC DNA]</scope>
    <source>
        <strain evidence="6">UoL-UT</strain>
    </source>
</reference>
<dbReference type="Pfam" id="PF18027">
    <property type="entry name" value="Pepdidase_M14_N"/>
    <property type="match status" value="1"/>
</dbReference>
<keyword evidence="6" id="KW-0645">Protease</keyword>
<evidence type="ECO:0000313" key="7">
    <source>
        <dbReference type="Proteomes" id="UP000288716"/>
    </source>
</evidence>
<comment type="cofactor">
    <cofactor evidence="1">
        <name>Zn(2+)</name>
        <dbReference type="ChEBI" id="CHEBI:29105"/>
    </cofactor>
</comment>
<dbReference type="EMBL" id="NCKV01002100">
    <property type="protein sequence ID" value="RWS27324.1"/>
    <property type="molecule type" value="Genomic_DNA"/>
</dbReference>
<dbReference type="PANTHER" id="PTHR12756:SF11">
    <property type="entry name" value="CYTOSOLIC CARBOXYPEPTIDASE 1"/>
    <property type="match status" value="1"/>
</dbReference>
<dbReference type="InterPro" id="IPR040626">
    <property type="entry name" value="Pepdidase_M14_N"/>
</dbReference>
<feature type="domain" description="Peptidase M14" evidence="5">
    <location>
        <begin position="542"/>
        <end position="813"/>
    </location>
</feature>
<evidence type="ECO:0000256" key="4">
    <source>
        <dbReference type="SAM" id="MobiDB-lite"/>
    </source>
</evidence>
<evidence type="ECO:0000259" key="5">
    <source>
        <dbReference type="PROSITE" id="PS52035"/>
    </source>
</evidence>
<dbReference type="Proteomes" id="UP000288716">
    <property type="component" value="Unassembled WGS sequence"/>
</dbReference>
<dbReference type="GO" id="GO:0004181">
    <property type="term" value="F:metallocarboxypeptidase activity"/>
    <property type="evidence" value="ECO:0007669"/>
    <property type="project" value="InterPro"/>
</dbReference>
<evidence type="ECO:0000256" key="2">
    <source>
        <dbReference type="ARBA" id="ARBA00005988"/>
    </source>
</evidence>
<gene>
    <name evidence="6" type="ORF">B4U80_07434</name>
</gene>
<feature type="region of interest" description="Disordered" evidence="4">
    <location>
        <begin position="149"/>
        <end position="221"/>
    </location>
</feature>
<keyword evidence="7" id="KW-1185">Reference proteome</keyword>
<dbReference type="InterPro" id="IPR050821">
    <property type="entry name" value="Cytosolic_carboxypeptidase"/>
</dbReference>
<dbReference type="PANTHER" id="PTHR12756">
    <property type="entry name" value="CYTOSOLIC CARBOXYPEPTIDASE"/>
    <property type="match status" value="1"/>
</dbReference>
<name>A0A443SIH6_9ACAR</name>
<comment type="caution">
    <text evidence="6">The sequence shown here is derived from an EMBL/GenBank/DDBJ whole genome shotgun (WGS) entry which is preliminary data.</text>
</comment>
<dbReference type="SUPFAM" id="SSF53187">
    <property type="entry name" value="Zn-dependent exopeptidases"/>
    <property type="match status" value="1"/>
</dbReference>
<evidence type="ECO:0000256" key="3">
    <source>
        <dbReference type="PROSITE-ProRule" id="PRU01379"/>
    </source>
</evidence>
<evidence type="ECO:0000256" key="1">
    <source>
        <dbReference type="ARBA" id="ARBA00001947"/>
    </source>
</evidence>
<keyword evidence="6" id="KW-0121">Carboxypeptidase</keyword>
<proteinExistence type="inferred from homology"/>
<dbReference type="Gene3D" id="2.60.40.3120">
    <property type="match status" value="1"/>
</dbReference>
<organism evidence="6 7">
    <name type="scientific">Leptotrombidium deliense</name>
    <dbReference type="NCBI Taxonomy" id="299467"/>
    <lineage>
        <taxon>Eukaryota</taxon>
        <taxon>Metazoa</taxon>
        <taxon>Ecdysozoa</taxon>
        <taxon>Arthropoda</taxon>
        <taxon>Chelicerata</taxon>
        <taxon>Arachnida</taxon>
        <taxon>Acari</taxon>
        <taxon>Acariformes</taxon>
        <taxon>Trombidiformes</taxon>
        <taxon>Prostigmata</taxon>
        <taxon>Anystina</taxon>
        <taxon>Parasitengona</taxon>
        <taxon>Trombiculoidea</taxon>
        <taxon>Trombiculidae</taxon>
        <taxon>Leptotrombidium</taxon>
    </lineage>
</organism>
<dbReference type="GO" id="GO:0006508">
    <property type="term" value="P:proteolysis"/>
    <property type="evidence" value="ECO:0007669"/>
    <property type="project" value="InterPro"/>
</dbReference>
<comment type="similarity">
    <text evidence="2 3">Belongs to the peptidase M14 family.</text>
</comment>
<dbReference type="OrthoDB" id="6505355at2759"/>
<feature type="active site" description="Proton donor/acceptor" evidence="3">
    <location>
        <position position="785"/>
    </location>
</feature>